<evidence type="ECO:0000256" key="1">
    <source>
        <dbReference type="SAM" id="MobiDB-lite"/>
    </source>
</evidence>
<sequence>MTTADLAGYGYAILDNLGEPGWDLRIRTGQTVHHVQFGLRDLADDESPRDRAAREIGALGWKVAGDGSWWVSAWDGPGASTTTAGIVPADTNPNPENRS</sequence>
<gene>
    <name evidence="2" type="ORF">GCM10007977_062870</name>
</gene>
<reference evidence="2" key="2">
    <citation type="submission" date="2020-09" db="EMBL/GenBank/DDBJ databases">
        <authorList>
            <person name="Sun Q."/>
            <person name="Ohkuma M."/>
        </authorList>
    </citation>
    <scope>NUCLEOTIDE SEQUENCE</scope>
    <source>
        <strain evidence="2">JCM 19831</strain>
    </source>
</reference>
<reference evidence="2" key="1">
    <citation type="journal article" date="2014" name="Int. J. Syst. Evol. Microbiol.">
        <title>Complete genome sequence of Corynebacterium casei LMG S-19264T (=DSM 44701T), isolated from a smear-ripened cheese.</title>
        <authorList>
            <consortium name="US DOE Joint Genome Institute (JGI-PGF)"/>
            <person name="Walter F."/>
            <person name="Albersmeier A."/>
            <person name="Kalinowski J."/>
            <person name="Ruckert C."/>
        </authorList>
    </citation>
    <scope>NUCLEOTIDE SEQUENCE</scope>
    <source>
        <strain evidence="2">JCM 19831</strain>
    </source>
</reference>
<dbReference type="AlphaFoldDB" id="A0A917U2D3"/>
<name>A0A917U2D3_9ACTN</name>
<organism evidence="2 3">
    <name type="scientific">Dactylosporangium sucinum</name>
    <dbReference type="NCBI Taxonomy" id="1424081"/>
    <lineage>
        <taxon>Bacteria</taxon>
        <taxon>Bacillati</taxon>
        <taxon>Actinomycetota</taxon>
        <taxon>Actinomycetes</taxon>
        <taxon>Micromonosporales</taxon>
        <taxon>Micromonosporaceae</taxon>
        <taxon>Dactylosporangium</taxon>
    </lineage>
</organism>
<evidence type="ECO:0000313" key="2">
    <source>
        <dbReference type="EMBL" id="GGM52729.1"/>
    </source>
</evidence>
<dbReference type="EMBL" id="BMPI01000035">
    <property type="protein sequence ID" value="GGM52729.1"/>
    <property type="molecule type" value="Genomic_DNA"/>
</dbReference>
<dbReference type="Proteomes" id="UP000642070">
    <property type="component" value="Unassembled WGS sequence"/>
</dbReference>
<dbReference type="RefSeq" id="WP_190253600.1">
    <property type="nucleotide sequence ID" value="NZ_BMPI01000035.1"/>
</dbReference>
<protein>
    <submittedName>
        <fullName evidence="2">Uncharacterized protein</fullName>
    </submittedName>
</protein>
<accession>A0A917U2D3</accession>
<comment type="caution">
    <text evidence="2">The sequence shown here is derived from an EMBL/GenBank/DDBJ whole genome shotgun (WGS) entry which is preliminary data.</text>
</comment>
<keyword evidence="3" id="KW-1185">Reference proteome</keyword>
<feature type="region of interest" description="Disordered" evidence="1">
    <location>
        <begin position="80"/>
        <end position="99"/>
    </location>
</feature>
<proteinExistence type="predicted"/>
<evidence type="ECO:0000313" key="3">
    <source>
        <dbReference type="Proteomes" id="UP000642070"/>
    </source>
</evidence>